<dbReference type="Pfam" id="PF02145">
    <property type="entry name" value="Rap_GAP"/>
    <property type="match status" value="1"/>
</dbReference>
<name>A0A915E5J2_9BILA</name>
<dbReference type="GO" id="GO:0032007">
    <property type="term" value="P:negative regulation of TOR signaling"/>
    <property type="evidence" value="ECO:0007669"/>
    <property type="project" value="TreeGrafter"/>
</dbReference>
<dbReference type="Proteomes" id="UP000887574">
    <property type="component" value="Unplaced"/>
</dbReference>
<accession>A0A915E5J2</accession>
<protein>
    <submittedName>
        <fullName evidence="4">Rap-GAP domain-containing protein</fullName>
    </submittedName>
</protein>
<dbReference type="GO" id="GO:0030178">
    <property type="term" value="P:negative regulation of Wnt signaling pathway"/>
    <property type="evidence" value="ECO:0007669"/>
    <property type="project" value="TreeGrafter"/>
</dbReference>
<dbReference type="InterPro" id="IPR035974">
    <property type="entry name" value="Rap/Ran-GAP_sf"/>
</dbReference>
<dbReference type="Gene3D" id="3.40.50.11210">
    <property type="entry name" value="Rap/Ran-GAP"/>
    <property type="match status" value="1"/>
</dbReference>
<dbReference type="GO" id="GO:0046627">
    <property type="term" value="P:negative regulation of insulin receptor signaling pathway"/>
    <property type="evidence" value="ECO:0007669"/>
    <property type="project" value="TreeGrafter"/>
</dbReference>
<evidence type="ECO:0000313" key="3">
    <source>
        <dbReference type="Proteomes" id="UP000887574"/>
    </source>
</evidence>
<dbReference type="InterPro" id="IPR000331">
    <property type="entry name" value="Rap/Ran_GAP_dom"/>
</dbReference>
<dbReference type="GO" id="GO:0051056">
    <property type="term" value="P:regulation of small GTPase mediated signal transduction"/>
    <property type="evidence" value="ECO:0007669"/>
    <property type="project" value="InterPro"/>
</dbReference>
<sequence length="138" mass="15611">MPNSEDDPKCNAKKSLISNNFVSIIFNESGKPYKQGTVSGNFDKVALEVVPHDEETILVSLHARKEIAAWLALTKAFLPDAVAVKALRKMAIRAQLAVNVWRSLEECLRNEKLRPYLSQAVDRLRRIQALKLKRVPEM</sequence>
<dbReference type="PANTHER" id="PTHR10063:SF0">
    <property type="entry name" value="TUBERIN"/>
    <property type="match status" value="1"/>
</dbReference>
<dbReference type="PANTHER" id="PTHR10063">
    <property type="entry name" value="TUBERIN"/>
    <property type="match status" value="1"/>
</dbReference>
<keyword evidence="3" id="KW-1185">Reference proteome</keyword>
<evidence type="ECO:0000259" key="2">
    <source>
        <dbReference type="PROSITE" id="PS50085"/>
    </source>
</evidence>
<proteinExistence type="predicted"/>
<dbReference type="SUPFAM" id="SSF111347">
    <property type="entry name" value="Rap/Ran-GAP"/>
    <property type="match status" value="1"/>
</dbReference>
<reference evidence="4" key="1">
    <citation type="submission" date="2022-11" db="UniProtKB">
        <authorList>
            <consortium name="WormBaseParasite"/>
        </authorList>
    </citation>
    <scope>IDENTIFICATION</scope>
</reference>
<keyword evidence="1" id="KW-0343">GTPase activation</keyword>
<feature type="domain" description="Rap-GAP" evidence="2">
    <location>
        <begin position="1"/>
        <end position="130"/>
    </location>
</feature>
<dbReference type="AlphaFoldDB" id="A0A915E5J2"/>
<dbReference type="GO" id="GO:0005096">
    <property type="term" value="F:GTPase activator activity"/>
    <property type="evidence" value="ECO:0007669"/>
    <property type="project" value="UniProtKB-KW"/>
</dbReference>
<evidence type="ECO:0000256" key="1">
    <source>
        <dbReference type="ARBA" id="ARBA00022468"/>
    </source>
</evidence>
<evidence type="ECO:0000313" key="4">
    <source>
        <dbReference type="WBParaSite" id="jg26708"/>
    </source>
</evidence>
<dbReference type="GO" id="GO:0051726">
    <property type="term" value="P:regulation of cell cycle"/>
    <property type="evidence" value="ECO:0007669"/>
    <property type="project" value="TreeGrafter"/>
</dbReference>
<dbReference type="PROSITE" id="PS50085">
    <property type="entry name" value="RAPGAP"/>
    <property type="match status" value="1"/>
</dbReference>
<dbReference type="GO" id="GO:0051898">
    <property type="term" value="P:negative regulation of phosphatidylinositol 3-kinase/protein kinase B signal transduction"/>
    <property type="evidence" value="ECO:0007669"/>
    <property type="project" value="TreeGrafter"/>
</dbReference>
<dbReference type="InterPro" id="IPR027107">
    <property type="entry name" value="Tuberin/Ral-act_asu"/>
</dbReference>
<organism evidence="3 4">
    <name type="scientific">Ditylenchus dipsaci</name>
    <dbReference type="NCBI Taxonomy" id="166011"/>
    <lineage>
        <taxon>Eukaryota</taxon>
        <taxon>Metazoa</taxon>
        <taxon>Ecdysozoa</taxon>
        <taxon>Nematoda</taxon>
        <taxon>Chromadorea</taxon>
        <taxon>Rhabditida</taxon>
        <taxon>Tylenchina</taxon>
        <taxon>Tylenchomorpha</taxon>
        <taxon>Sphaerularioidea</taxon>
        <taxon>Anguinidae</taxon>
        <taxon>Anguininae</taxon>
        <taxon>Ditylenchus</taxon>
    </lineage>
</organism>
<dbReference type="GO" id="GO:0033596">
    <property type="term" value="C:TSC1-TSC2 complex"/>
    <property type="evidence" value="ECO:0007669"/>
    <property type="project" value="TreeGrafter"/>
</dbReference>
<dbReference type="WBParaSite" id="jg26708">
    <property type="protein sequence ID" value="jg26708"/>
    <property type="gene ID" value="jg26708"/>
</dbReference>
<dbReference type="GO" id="GO:0005634">
    <property type="term" value="C:nucleus"/>
    <property type="evidence" value="ECO:0007669"/>
    <property type="project" value="InterPro"/>
</dbReference>